<evidence type="ECO:0000256" key="2">
    <source>
        <dbReference type="ARBA" id="ARBA00023274"/>
    </source>
</evidence>
<reference evidence="4 5" key="1">
    <citation type="submission" date="2011-08" db="EMBL/GenBank/DDBJ databases">
        <authorList>
            <person name="Liu Z.J."/>
            <person name="Shi F.L."/>
            <person name="Lu J.Q."/>
            <person name="Li M."/>
            <person name="Wang Z.L."/>
        </authorList>
    </citation>
    <scope>NUCLEOTIDE SEQUENCE [LARGE SCALE GENOMIC DNA]</scope>
    <source>
        <strain evidence="4 5">USNM 41457</strain>
    </source>
</reference>
<keyword evidence="5" id="KW-1185">Reference proteome</keyword>
<dbReference type="OMA" id="MIANNCP"/>
<dbReference type="InterPro" id="IPR039109">
    <property type="entry name" value="Ribosomal_eL30-like"/>
</dbReference>
<keyword evidence="1" id="KW-0689">Ribosomal protein</keyword>
<keyword evidence="2" id="KW-0687">Ribonucleoprotein</keyword>
<dbReference type="Pfam" id="PF01248">
    <property type="entry name" value="Ribosomal_L7Ae"/>
    <property type="match status" value="1"/>
</dbReference>
<dbReference type="InterPro" id="IPR029064">
    <property type="entry name" value="Ribosomal_eL30-like_sf"/>
</dbReference>
<sequence length="104" mass="11456">MAKSKKVVTGLADQLPLALKSGKYCCGYNQTIKTLLNKEAQVIVMTDNYPSSKRKLIEYYAFLAGNIPILDFEGSNNDLAKCVESFHRIGVISVIDQGEAELVN</sequence>
<dbReference type="AlphaFoldDB" id="J9DKQ4"/>
<dbReference type="FunCoup" id="J9DKQ4">
    <property type="interactions" value="200"/>
</dbReference>
<dbReference type="GO" id="GO:1990904">
    <property type="term" value="C:ribonucleoprotein complex"/>
    <property type="evidence" value="ECO:0007669"/>
    <property type="project" value="UniProtKB-KW"/>
</dbReference>
<dbReference type="Gene3D" id="3.30.1330.30">
    <property type="match status" value="1"/>
</dbReference>
<name>J9DKQ4_EDHAE</name>
<dbReference type="InterPro" id="IPR004038">
    <property type="entry name" value="Ribosomal_eL8/eL30/eS12/Gad45"/>
</dbReference>
<accession>J9DKQ4</accession>
<protein>
    <recommendedName>
        <fullName evidence="3">Ribosomal protein eL8/eL30/eS12/Gadd45 domain-containing protein</fullName>
    </recommendedName>
</protein>
<dbReference type="InParanoid" id="J9DKQ4"/>
<evidence type="ECO:0000256" key="1">
    <source>
        <dbReference type="ARBA" id="ARBA00022980"/>
    </source>
</evidence>
<dbReference type="SUPFAM" id="SSF55315">
    <property type="entry name" value="L30e-like"/>
    <property type="match status" value="1"/>
</dbReference>
<feature type="domain" description="Ribosomal protein eL8/eL30/eS12/Gadd45" evidence="3">
    <location>
        <begin position="13"/>
        <end position="102"/>
    </location>
</feature>
<dbReference type="GO" id="GO:0005840">
    <property type="term" value="C:ribosome"/>
    <property type="evidence" value="ECO:0007669"/>
    <property type="project" value="UniProtKB-KW"/>
</dbReference>
<dbReference type="EMBL" id="AFBI03000003">
    <property type="protein sequence ID" value="EJW01972.1"/>
    <property type="molecule type" value="Genomic_DNA"/>
</dbReference>
<evidence type="ECO:0000259" key="3">
    <source>
        <dbReference type="Pfam" id="PF01248"/>
    </source>
</evidence>
<evidence type="ECO:0000313" key="4">
    <source>
        <dbReference type="EMBL" id="EJW01972.1"/>
    </source>
</evidence>
<dbReference type="HOGENOM" id="CLU_130502_0_1_1"/>
<proteinExistence type="predicted"/>
<evidence type="ECO:0000313" key="5">
    <source>
        <dbReference type="Proteomes" id="UP000003163"/>
    </source>
</evidence>
<reference evidence="5" key="2">
    <citation type="submission" date="2015-07" db="EMBL/GenBank/DDBJ databases">
        <title>Contrasting host-pathogen interactions and genome evolution in two generalist and specialist microsporidian pathogens of mosquitoes.</title>
        <authorList>
            <consortium name="The Broad Institute Genomics Platform"/>
            <consortium name="The Broad Institute Genome Sequencing Center for Infectious Disease"/>
            <person name="Cuomo C.A."/>
            <person name="Sanscrainte N.D."/>
            <person name="Goldberg J.M."/>
            <person name="Heiman D."/>
            <person name="Young S."/>
            <person name="Zeng Q."/>
            <person name="Becnel J.J."/>
            <person name="Birren B.W."/>
        </authorList>
    </citation>
    <scope>NUCLEOTIDE SEQUENCE [LARGE SCALE GENOMIC DNA]</scope>
    <source>
        <strain evidence="5">USNM 41457</strain>
    </source>
</reference>
<dbReference type="STRING" id="1003232.J9DKQ4"/>
<organism evidence="4 5">
    <name type="scientific">Edhazardia aedis (strain USNM 41457)</name>
    <name type="common">Microsporidian parasite</name>
    <dbReference type="NCBI Taxonomy" id="1003232"/>
    <lineage>
        <taxon>Eukaryota</taxon>
        <taxon>Fungi</taxon>
        <taxon>Fungi incertae sedis</taxon>
        <taxon>Microsporidia</taxon>
        <taxon>Edhazardia</taxon>
    </lineage>
</organism>
<dbReference type="PANTHER" id="PTHR11449">
    <property type="entry name" value="RIBOSOMAL PROTEIN L30"/>
    <property type="match status" value="1"/>
</dbReference>
<dbReference type="GO" id="GO:0003723">
    <property type="term" value="F:RNA binding"/>
    <property type="evidence" value="ECO:0007669"/>
    <property type="project" value="InterPro"/>
</dbReference>
<dbReference type="OrthoDB" id="1928736at2759"/>
<dbReference type="Proteomes" id="UP000003163">
    <property type="component" value="Unassembled WGS sequence"/>
</dbReference>
<comment type="caution">
    <text evidence="4">The sequence shown here is derived from an EMBL/GenBank/DDBJ whole genome shotgun (WGS) entry which is preliminary data.</text>
</comment>
<gene>
    <name evidence="4" type="ORF">EDEG_00318</name>
</gene>
<dbReference type="VEuPathDB" id="MicrosporidiaDB:EDEG_00318"/>